<keyword evidence="1" id="KW-0862">Zinc</keyword>
<dbReference type="InterPro" id="IPR000315">
    <property type="entry name" value="Znf_B-box"/>
</dbReference>
<feature type="compositionally biased region" description="Polar residues" evidence="2">
    <location>
        <begin position="1524"/>
        <end position="1548"/>
    </location>
</feature>
<evidence type="ECO:0000256" key="2">
    <source>
        <dbReference type="SAM" id="MobiDB-lite"/>
    </source>
</evidence>
<protein>
    <recommendedName>
        <fullName evidence="4">B box-type domain-containing protein</fullName>
    </recommendedName>
</protein>
<feature type="transmembrane region" description="Helical" evidence="3">
    <location>
        <begin position="1251"/>
        <end position="1276"/>
    </location>
</feature>
<evidence type="ECO:0000256" key="1">
    <source>
        <dbReference type="PROSITE-ProRule" id="PRU00024"/>
    </source>
</evidence>
<dbReference type="CDD" id="cd19757">
    <property type="entry name" value="Bbox1"/>
    <property type="match status" value="1"/>
</dbReference>
<gene>
    <name evidence="5" type="ORF">C9374_012298</name>
</gene>
<keyword evidence="3" id="KW-0812">Transmembrane</keyword>
<evidence type="ECO:0000256" key="3">
    <source>
        <dbReference type="SAM" id="Phobius"/>
    </source>
</evidence>
<feature type="compositionally biased region" description="Low complexity" evidence="2">
    <location>
        <begin position="1482"/>
        <end position="1493"/>
    </location>
</feature>
<reference evidence="5 6" key="1">
    <citation type="journal article" date="2018" name="BMC Genomics">
        <title>The genome of Naegleria lovaniensis, the basis for a comparative approach to unravel pathogenicity factors of the human pathogenic amoeba N. fowleri.</title>
        <authorList>
            <person name="Liechti N."/>
            <person name="Schurch N."/>
            <person name="Bruggmann R."/>
            <person name="Wittwer M."/>
        </authorList>
    </citation>
    <scope>NUCLEOTIDE SEQUENCE [LARGE SCALE GENOMIC DNA]</scope>
    <source>
        <strain evidence="5 6">ATCC 30569</strain>
    </source>
</reference>
<dbReference type="InterPro" id="IPR013320">
    <property type="entry name" value="ConA-like_dom_sf"/>
</dbReference>
<feature type="region of interest" description="Disordered" evidence="2">
    <location>
        <begin position="1341"/>
        <end position="1441"/>
    </location>
</feature>
<feature type="region of interest" description="Disordered" evidence="2">
    <location>
        <begin position="1463"/>
        <end position="1553"/>
    </location>
</feature>
<name>A0AA88KDX2_NAELO</name>
<keyword evidence="1" id="KW-0479">Metal-binding</keyword>
<evidence type="ECO:0000313" key="5">
    <source>
        <dbReference type="EMBL" id="KAG2373309.1"/>
    </source>
</evidence>
<feature type="domain" description="B box-type" evidence="4">
    <location>
        <begin position="1557"/>
        <end position="1610"/>
    </location>
</feature>
<feature type="compositionally biased region" description="Polar residues" evidence="2">
    <location>
        <begin position="1499"/>
        <end position="1516"/>
    </location>
</feature>
<feature type="compositionally biased region" description="Basic and acidic residues" evidence="2">
    <location>
        <begin position="1394"/>
        <end position="1409"/>
    </location>
</feature>
<comment type="caution">
    <text evidence="5">The sequence shown here is derived from an EMBL/GenBank/DDBJ whole genome shotgun (WGS) entry which is preliminary data.</text>
</comment>
<feature type="compositionally biased region" description="Basic and acidic residues" evidence="2">
    <location>
        <begin position="1341"/>
        <end position="1364"/>
    </location>
</feature>
<evidence type="ECO:0000259" key="4">
    <source>
        <dbReference type="PROSITE" id="PS50119"/>
    </source>
</evidence>
<accession>A0AA88KDX2</accession>
<keyword evidence="1" id="KW-0863">Zinc-finger</keyword>
<keyword evidence="3" id="KW-1133">Transmembrane helix</keyword>
<keyword evidence="6" id="KW-1185">Reference proteome</keyword>
<dbReference type="PROSITE" id="PS50119">
    <property type="entry name" value="ZF_BBOX"/>
    <property type="match status" value="1"/>
</dbReference>
<keyword evidence="3" id="KW-0472">Membrane</keyword>
<dbReference type="SUPFAM" id="SSF49899">
    <property type="entry name" value="Concanavalin A-like lectins/glucanases"/>
    <property type="match status" value="1"/>
</dbReference>
<organism evidence="5 6">
    <name type="scientific">Naegleria lovaniensis</name>
    <name type="common">Amoeba</name>
    <dbReference type="NCBI Taxonomy" id="51637"/>
    <lineage>
        <taxon>Eukaryota</taxon>
        <taxon>Discoba</taxon>
        <taxon>Heterolobosea</taxon>
        <taxon>Tetramitia</taxon>
        <taxon>Eutetramitia</taxon>
        <taxon>Vahlkampfiidae</taxon>
        <taxon>Naegleria</taxon>
    </lineage>
</organism>
<feature type="compositionally biased region" description="Polar residues" evidence="2">
    <location>
        <begin position="1429"/>
        <end position="1441"/>
    </location>
</feature>
<dbReference type="Proteomes" id="UP000816034">
    <property type="component" value="Unassembled WGS sequence"/>
</dbReference>
<dbReference type="EMBL" id="PYSW02000057">
    <property type="protein sequence ID" value="KAG2373309.1"/>
    <property type="molecule type" value="Genomic_DNA"/>
</dbReference>
<evidence type="ECO:0000313" key="6">
    <source>
        <dbReference type="Proteomes" id="UP000816034"/>
    </source>
</evidence>
<dbReference type="GO" id="GO:0008270">
    <property type="term" value="F:zinc ion binding"/>
    <property type="evidence" value="ECO:0007669"/>
    <property type="project" value="UniProtKB-KW"/>
</dbReference>
<proteinExistence type="predicted"/>
<sequence>MSPLSSFKSSLTQNEIIFLNTLLKLFLSNMEARSLDVSIPFVINSTPLNPYGTNLQSQTYICGTPAVFRDRMKLLYLEQLSGYVREGSQLNGGHAVSMNSFGTPIGFWSSSMKCYVDISQPSSSAKCLYPLGTYFTHCGSNDLLPLLPIRPMFFYLNQIESIRTDAFLLVLQQKKMLRLAIELENIVLSYATVYSKEVLSSKLSLSMMEMRSLQVFFNEIVRRLRENVLYYLPQFELFYDLDKSKSSTFQVMNTAIQYGVDKAIQTFQSNSYENRRNNDTNMSERSSQSAPSSWTHLYEIIQFSLLQESGVSRDTDMELAMSFSSMAQFIDSQTRIIDELFKLINDTLSLDRVIDLSLYTTSPVYDFIDSHSTLLSLFESDSFSYLRPWIGMEKNFAQEVLSKTPSISIDFSNQVFSVQPWTNYMSKIWFKTLNSQTTSGYFMGDVSNSKILVTDPVKQARVLDLVALAGNSLWMNDASLEADYQPFLKKIPIITTTSSTTNSVVTSVQSRSTNTKRRLLTNSLTRTERELFKDLFKKRTILNEEFTSPTRRSLLALNSLPTYNCEKGHYGPQCKLCYPGTYSPGDGLLYVCSNGPDGQVEYTESGSTNENCAFRCKDTKKYRSGNQCVKIPVGFYSADSGATILSECSMNGNSFGISDLKLQQELLKIATSGQHAYPSSCKTALRDLFSITWNETSSTNTSISLRHSFTLSMDLKLTSKDVWNFKLKDYQVAYGIVTIPDEWTWQLIFDSPNSIYMQVKKLNPLQNEPRLLSLSFPYDTEWHHFMLQYDEGKHVLSLYRDRAYIGSCMFAISQQQQQQEPHAPRLVVGGFFHFNASHVPSLYSYLPASGISNLKIYQGAILEDYILSTTMQELLTLSSQSALFNSWCESTPGHALFGGKCIRVSCENDEMIYDSSSQTCICSYGYFWSSNPNDTIGSSCTACPFMTTTGSFLPRNSMKDCQCMHDYIYSEYYQECVFAQSSLLPPIPIFNFDPSYGPYKELEESILSQRFYPIGEMTLTLELNEEDNLEVIDPPQNPSLNIPQKSYHVKLLANGTQLLWSLQLSKQELLSFSYTCNQTGDFDLLVSTERDGHRPGILSKTSFHIRERDLKPLIMPKPTDGVFDSPFQVRLQQPYRNKPSVMILCYGREEFNMTCLEYDEKQLYLFGPPVYLKVFSYGPFFTRLPGPVLSFFYKRTITEAQQRYMDHQQQWKDYLIKKQQTMKELEEKKKASPIYQMVNPFMEWIQIYPNYLWFPFVVAFALIVYLIFLLVLRFCVARYVQKKRKQKIKLYLKEKKEMREKLKKFLPPKFREESMTEEEELDQDSDHRMIEERIDERIIGQQKSLHDCSRKTPKEMKRTNHDLSDSEDEQDEEDDHSLEFKKFIPKNSINNCENIERHDNSNRNHEERMPSTQLPQPILKSRPLPNPRSYHSPSTRFQPSSLSHIQINIQDIGASSQRMSTVSLASSSSSNKRKKALPNPLSSSAFGSSSAAAPKGTPQVGQHSVNSLNNAPQNDVDTFDISKHQNSNHTSQTQQHPSKHVNNNPGSRSRTELPKRPKYLVCGKCGAMARVWCHSCEHYLCIDCDQKDETSHSERSKSKVMICDHCMQPRSELKEHFLKVSNFKLYGCKKCMEELYKERKVNRVGSIVKRCTKCMDEEISKTNPQLKLCDNCIYFSHARTHQSIK</sequence>
<dbReference type="RefSeq" id="XP_044542483.1">
    <property type="nucleotide sequence ID" value="XM_044688050.1"/>
</dbReference>
<dbReference type="GeneID" id="68104752"/>
<feature type="compositionally biased region" description="Acidic residues" evidence="2">
    <location>
        <begin position="1365"/>
        <end position="1376"/>
    </location>
</feature>